<accession>A0A2W1LAY2</accession>
<proteinExistence type="predicted"/>
<keyword evidence="4" id="KW-0597">Phosphoprotein</keyword>
<feature type="modified residue" description="4-aspartylphosphate" evidence="4">
    <location>
        <position position="55"/>
    </location>
</feature>
<dbReference type="InterPro" id="IPR001789">
    <property type="entry name" value="Sig_transdc_resp-reg_receiver"/>
</dbReference>
<dbReference type="PANTHER" id="PTHR43280">
    <property type="entry name" value="ARAC-FAMILY TRANSCRIPTIONAL REGULATOR"/>
    <property type="match status" value="1"/>
</dbReference>
<dbReference type="GO" id="GO:0000160">
    <property type="term" value="P:phosphorelay signal transduction system"/>
    <property type="evidence" value="ECO:0007669"/>
    <property type="project" value="InterPro"/>
</dbReference>
<dbReference type="EMBL" id="QKRB01000044">
    <property type="protein sequence ID" value="PZD95290.1"/>
    <property type="molecule type" value="Genomic_DNA"/>
</dbReference>
<dbReference type="PROSITE" id="PS01124">
    <property type="entry name" value="HTH_ARAC_FAMILY_2"/>
    <property type="match status" value="1"/>
</dbReference>
<dbReference type="Gene3D" id="3.40.50.2300">
    <property type="match status" value="1"/>
</dbReference>
<protein>
    <submittedName>
        <fullName evidence="7">DNA-binding response regulator</fullName>
    </submittedName>
</protein>
<evidence type="ECO:0000256" key="1">
    <source>
        <dbReference type="ARBA" id="ARBA00023015"/>
    </source>
</evidence>
<dbReference type="GO" id="GO:0043565">
    <property type="term" value="F:sequence-specific DNA binding"/>
    <property type="evidence" value="ECO:0007669"/>
    <property type="project" value="InterPro"/>
</dbReference>
<dbReference type="Gene3D" id="1.10.10.60">
    <property type="entry name" value="Homeodomain-like"/>
    <property type="match status" value="2"/>
</dbReference>
<dbReference type="CDD" id="cd17536">
    <property type="entry name" value="REC_YesN-like"/>
    <property type="match status" value="1"/>
</dbReference>
<keyword evidence="3" id="KW-0804">Transcription</keyword>
<evidence type="ECO:0000313" key="8">
    <source>
        <dbReference type="Proteomes" id="UP000249522"/>
    </source>
</evidence>
<keyword evidence="8" id="KW-1185">Reference proteome</keyword>
<dbReference type="Pfam" id="PF12833">
    <property type="entry name" value="HTH_18"/>
    <property type="match status" value="1"/>
</dbReference>
<dbReference type="InterPro" id="IPR020449">
    <property type="entry name" value="Tscrpt_reg_AraC-type_HTH"/>
</dbReference>
<evidence type="ECO:0000259" key="6">
    <source>
        <dbReference type="PROSITE" id="PS50110"/>
    </source>
</evidence>
<dbReference type="SUPFAM" id="SSF52172">
    <property type="entry name" value="CheY-like"/>
    <property type="match status" value="1"/>
</dbReference>
<evidence type="ECO:0000313" key="7">
    <source>
        <dbReference type="EMBL" id="PZD95290.1"/>
    </source>
</evidence>
<dbReference type="SMART" id="SM00342">
    <property type="entry name" value="HTH_ARAC"/>
    <property type="match status" value="1"/>
</dbReference>
<dbReference type="RefSeq" id="WP_111146919.1">
    <property type="nucleotide sequence ID" value="NZ_QKRB01000044.1"/>
</dbReference>
<dbReference type="InterPro" id="IPR009057">
    <property type="entry name" value="Homeodomain-like_sf"/>
</dbReference>
<feature type="domain" description="Response regulatory" evidence="6">
    <location>
        <begin position="3"/>
        <end position="120"/>
    </location>
</feature>
<keyword evidence="1" id="KW-0805">Transcription regulation</keyword>
<dbReference type="GO" id="GO:0003700">
    <property type="term" value="F:DNA-binding transcription factor activity"/>
    <property type="evidence" value="ECO:0007669"/>
    <property type="project" value="InterPro"/>
</dbReference>
<dbReference type="InterPro" id="IPR018062">
    <property type="entry name" value="HTH_AraC-typ_CS"/>
</dbReference>
<name>A0A2W1LAY2_9BACL</name>
<reference evidence="7 8" key="1">
    <citation type="submission" date="2018-06" db="EMBL/GenBank/DDBJ databases">
        <title>Paenibacillus imtechensis sp. nov.</title>
        <authorList>
            <person name="Pinnaka A.K."/>
            <person name="Singh H."/>
            <person name="Kaur M."/>
        </authorList>
    </citation>
    <scope>NUCLEOTIDE SEQUENCE [LARGE SCALE GENOMIC DNA]</scope>
    <source>
        <strain evidence="7 8">SMB1</strain>
    </source>
</reference>
<comment type="caution">
    <text evidence="7">The sequence shown here is derived from an EMBL/GenBank/DDBJ whole genome shotgun (WGS) entry which is preliminary data.</text>
</comment>
<organism evidence="7 8">
    <name type="scientific">Paenibacillus sambharensis</name>
    <dbReference type="NCBI Taxonomy" id="1803190"/>
    <lineage>
        <taxon>Bacteria</taxon>
        <taxon>Bacillati</taxon>
        <taxon>Bacillota</taxon>
        <taxon>Bacilli</taxon>
        <taxon>Bacillales</taxon>
        <taxon>Paenibacillaceae</taxon>
        <taxon>Paenibacillus</taxon>
    </lineage>
</organism>
<evidence type="ECO:0000256" key="3">
    <source>
        <dbReference type="ARBA" id="ARBA00023163"/>
    </source>
</evidence>
<dbReference type="SUPFAM" id="SSF46689">
    <property type="entry name" value="Homeodomain-like"/>
    <property type="match status" value="1"/>
</dbReference>
<dbReference type="PROSITE" id="PS00041">
    <property type="entry name" value="HTH_ARAC_FAMILY_1"/>
    <property type="match status" value="1"/>
</dbReference>
<sequence>MLQILLVDDEQYVVDDLEIAFPWEEYGISRVHKAYSGSQAIQIMENFPIDILLSDIAMPGMSGLELVGYARNSNPRIKCILLTGYSDFEYAVEALKNGVMEYLVKPLDQNKLRLALQTAAEAINEELLQSASYDQAVLAYREHLPLVKDRLLYEIIQGKKFRTEYLNKKLADYRIPIRDQDTVYLLVVRLEEHFTSYDADSQLLYEYAVANIAEEILGEDFAVWHCRDAYEYLVFILKHTGEDLQQDEQAVLDKLKGHADQLHYKVNEYLKGGITVILSSSGMFVRDVRSMYEETLSALRQQAGVHNGYFLSVADKPANIPVQPLRMLYEPPTFIHLLETGQWAGFKERLERVKQVCEGLPGHNEEYFEEIRSVLLAAFHYIAHKNRELLSDLVGHELLNKPSFRSLAQLVGWGQGIADILKDKLEHDTKSNQQRIVQEICNFIDQRYAEASLQSIADYAALHPSHVSRLFKQVSGISISEYIHHVKMERAVTQLRETESKIYEISDKLGYSNSQYFIKVFKEQFGMTPQEYREKQQARS</sequence>
<dbReference type="InterPro" id="IPR011006">
    <property type="entry name" value="CheY-like_superfamily"/>
</dbReference>
<dbReference type="PANTHER" id="PTHR43280:SF10">
    <property type="entry name" value="REGULATORY PROTEIN POCR"/>
    <property type="match status" value="1"/>
</dbReference>
<dbReference type="Pfam" id="PF00072">
    <property type="entry name" value="Response_reg"/>
    <property type="match status" value="1"/>
</dbReference>
<evidence type="ECO:0000259" key="5">
    <source>
        <dbReference type="PROSITE" id="PS01124"/>
    </source>
</evidence>
<keyword evidence="2 7" id="KW-0238">DNA-binding</keyword>
<dbReference type="PRINTS" id="PR00032">
    <property type="entry name" value="HTHARAC"/>
</dbReference>
<evidence type="ECO:0000256" key="4">
    <source>
        <dbReference type="PROSITE-ProRule" id="PRU00169"/>
    </source>
</evidence>
<gene>
    <name evidence="7" type="ORF">DNH61_12105</name>
</gene>
<dbReference type="OrthoDB" id="9794370at2"/>
<evidence type="ECO:0000256" key="2">
    <source>
        <dbReference type="ARBA" id="ARBA00023125"/>
    </source>
</evidence>
<dbReference type="InterPro" id="IPR018060">
    <property type="entry name" value="HTH_AraC"/>
</dbReference>
<dbReference type="PROSITE" id="PS50110">
    <property type="entry name" value="RESPONSE_REGULATORY"/>
    <property type="match status" value="1"/>
</dbReference>
<dbReference type="Proteomes" id="UP000249522">
    <property type="component" value="Unassembled WGS sequence"/>
</dbReference>
<dbReference type="SMART" id="SM00448">
    <property type="entry name" value="REC"/>
    <property type="match status" value="1"/>
</dbReference>
<dbReference type="AlphaFoldDB" id="A0A2W1LAY2"/>
<feature type="domain" description="HTH araC/xylS-type" evidence="5">
    <location>
        <begin position="438"/>
        <end position="535"/>
    </location>
</feature>